<dbReference type="InterPro" id="IPR028002">
    <property type="entry name" value="Myb_DNA-bind_5"/>
</dbReference>
<dbReference type="EMBL" id="CP111015">
    <property type="protein sequence ID" value="WAR02525.1"/>
    <property type="molecule type" value="Genomic_DNA"/>
</dbReference>
<evidence type="ECO:0000259" key="1">
    <source>
        <dbReference type="Pfam" id="PF13873"/>
    </source>
</evidence>
<sequence length="322" mass="35747">MAAKKRSTNWSEEEKSTALVLISSKGQKLFGSFRGASLGGKEKKELWESITQQLNASGVCCPYRTLEEVKIMYKNSKAAVKGKIDLTRKTGGGGMICLSQSEEVMANHLEIFNARQLNGVTGGFECGAAAKDEHGVVEESGWSSLLENMDTDIIRNVIDYHPSEADICKANAPLEDAVGDCDVPNTSGFVPSKGKMSRRKRKSDAGDQLFQLEEKRLTAETAAFSAQEHYWREKNRREEELHLAITTTFMTCTMLHEFNTQELPIVTVTVVSNDVMHWSEVANQRAGYILLSDAESTLLKNRNLSRGFFGTKQACLENVYLT</sequence>
<evidence type="ECO:0000313" key="2">
    <source>
        <dbReference type="EMBL" id="WAR02525.1"/>
    </source>
</evidence>
<feature type="domain" description="Myb/SANT-like DNA-binding" evidence="1">
    <location>
        <begin position="6"/>
        <end position="84"/>
    </location>
</feature>
<protein>
    <recommendedName>
        <fullName evidence="1">Myb/SANT-like DNA-binding domain-containing protein</fullName>
    </recommendedName>
</protein>
<reference evidence="2" key="1">
    <citation type="submission" date="2022-11" db="EMBL/GenBank/DDBJ databases">
        <title>Centuries of genome instability and evolution in soft-shell clam transmissible cancer (bioRxiv).</title>
        <authorList>
            <person name="Hart S.F.M."/>
            <person name="Yonemitsu M.A."/>
            <person name="Giersch R.M."/>
            <person name="Beal B.F."/>
            <person name="Arriagada G."/>
            <person name="Davis B.W."/>
            <person name="Ostrander E.A."/>
            <person name="Goff S.P."/>
            <person name="Metzger M.J."/>
        </authorList>
    </citation>
    <scope>NUCLEOTIDE SEQUENCE</scope>
    <source>
        <strain evidence="2">MELC-2E11</strain>
        <tissue evidence="2">Siphon/mantle</tissue>
    </source>
</reference>
<name>A0ABY7DXQ6_MYAAR</name>
<dbReference type="PANTHER" id="PTHR23098:SF23">
    <property type="entry name" value="MYB-RELATED TRANSCRIPTION FACTOR, PARTNER OF PROFILIN-LIKE ISOFORM X2-RELATED"/>
    <property type="match status" value="1"/>
</dbReference>
<accession>A0ABY7DXQ6</accession>
<dbReference type="PANTHER" id="PTHR23098">
    <property type="entry name" value="AGAP001331-PA-RELATED"/>
    <property type="match status" value="1"/>
</dbReference>
<evidence type="ECO:0000313" key="3">
    <source>
        <dbReference type="Proteomes" id="UP001164746"/>
    </source>
</evidence>
<proteinExistence type="predicted"/>
<organism evidence="2 3">
    <name type="scientific">Mya arenaria</name>
    <name type="common">Soft-shell clam</name>
    <dbReference type="NCBI Taxonomy" id="6604"/>
    <lineage>
        <taxon>Eukaryota</taxon>
        <taxon>Metazoa</taxon>
        <taxon>Spiralia</taxon>
        <taxon>Lophotrochozoa</taxon>
        <taxon>Mollusca</taxon>
        <taxon>Bivalvia</taxon>
        <taxon>Autobranchia</taxon>
        <taxon>Heteroconchia</taxon>
        <taxon>Euheterodonta</taxon>
        <taxon>Imparidentia</taxon>
        <taxon>Neoheterodontei</taxon>
        <taxon>Myida</taxon>
        <taxon>Myoidea</taxon>
        <taxon>Myidae</taxon>
        <taxon>Mya</taxon>
    </lineage>
</organism>
<dbReference type="Proteomes" id="UP001164746">
    <property type="component" value="Chromosome 4"/>
</dbReference>
<dbReference type="Pfam" id="PF13873">
    <property type="entry name" value="Myb_DNA-bind_5"/>
    <property type="match status" value="1"/>
</dbReference>
<gene>
    <name evidence="2" type="ORF">MAR_009083</name>
</gene>
<keyword evidence="3" id="KW-1185">Reference proteome</keyword>